<dbReference type="PANTHER" id="PTHR42708:SF1">
    <property type="entry name" value="GLIDING MOTILITY PROTEIN MGLA"/>
    <property type="match status" value="1"/>
</dbReference>
<evidence type="ECO:0000256" key="3">
    <source>
        <dbReference type="ARBA" id="ARBA00022801"/>
    </source>
</evidence>
<feature type="region of interest" description="Disordered" evidence="5">
    <location>
        <begin position="1"/>
        <end position="50"/>
    </location>
</feature>
<name>A0ABP7EP01_9ACTN</name>
<reference evidence="7" key="1">
    <citation type="journal article" date="2019" name="Int. J. Syst. Evol. Microbiol.">
        <title>The Global Catalogue of Microorganisms (GCM) 10K type strain sequencing project: providing services to taxonomists for standard genome sequencing and annotation.</title>
        <authorList>
            <consortium name="The Broad Institute Genomics Platform"/>
            <consortium name="The Broad Institute Genome Sequencing Center for Infectious Disease"/>
            <person name="Wu L."/>
            <person name="Ma J."/>
        </authorList>
    </citation>
    <scope>NUCLEOTIDE SEQUENCE [LARGE SCALE GENOMIC DNA]</scope>
    <source>
        <strain evidence="7">JCM 30846</strain>
    </source>
</reference>
<dbReference type="InterPro" id="IPR052705">
    <property type="entry name" value="Gliding_Motility_GTPase"/>
</dbReference>
<accession>A0ABP7EP01</accession>
<dbReference type="CDD" id="cd00882">
    <property type="entry name" value="Ras_like_GTPase"/>
    <property type="match status" value="1"/>
</dbReference>
<comment type="caution">
    <text evidence="6">The sequence shown here is derived from an EMBL/GenBank/DDBJ whole genome shotgun (WGS) entry which is preliminary data.</text>
</comment>
<keyword evidence="4" id="KW-0342">GTP-binding</keyword>
<evidence type="ECO:0000256" key="1">
    <source>
        <dbReference type="ARBA" id="ARBA00005290"/>
    </source>
</evidence>
<evidence type="ECO:0000256" key="5">
    <source>
        <dbReference type="SAM" id="MobiDB-lite"/>
    </source>
</evidence>
<dbReference type="Proteomes" id="UP001499884">
    <property type="component" value="Unassembled WGS sequence"/>
</dbReference>
<dbReference type="EMBL" id="BAABEP010000009">
    <property type="protein sequence ID" value="GAA3722206.1"/>
    <property type="molecule type" value="Genomic_DNA"/>
</dbReference>
<dbReference type="Gene3D" id="3.40.50.300">
    <property type="entry name" value="P-loop containing nucleotide triphosphate hydrolases"/>
    <property type="match status" value="1"/>
</dbReference>
<comment type="similarity">
    <text evidence="1">Belongs to the GPN-loop GTPase family.</text>
</comment>
<dbReference type="PANTHER" id="PTHR42708">
    <property type="entry name" value="ATP/GTP-BINDING PROTEIN-RELATED"/>
    <property type="match status" value="1"/>
</dbReference>
<organism evidence="6 7">
    <name type="scientific">Streptomyces tremellae</name>
    <dbReference type="NCBI Taxonomy" id="1124239"/>
    <lineage>
        <taxon>Bacteria</taxon>
        <taxon>Bacillati</taxon>
        <taxon>Actinomycetota</taxon>
        <taxon>Actinomycetes</taxon>
        <taxon>Kitasatosporales</taxon>
        <taxon>Streptomycetaceae</taxon>
        <taxon>Streptomyces</taxon>
    </lineage>
</organism>
<dbReference type="InterPro" id="IPR027417">
    <property type="entry name" value="P-loop_NTPase"/>
</dbReference>
<dbReference type="Pfam" id="PF03029">
    <property type="entry name" value="ATP_bind_1"/>
    <property type="match status" value="1"/>
</dbReference>
<evidence type="ECO:0000256" key="2">
    <source>
        <dbReference type="ARBA" id="ARBA00022741"/>
    </source>
</evidence>
<proteinExistence type="inferred from homology"/>
<sequence length="241" mass="25526">MDSEHSWSSPQATAPGQTAVSGPARTGHGAHAAPSTLPGDPGGAPQRPVYLPEGAHRRVKILVAGHLGVGKTTAIRTLSEIPTLHTEEVMTDAAAATDDLSLVGLRNKTTTTVAIDFGRLTLPGDKIVLYLYGTPGQRRFLPLWKGIALGALGALVLVDTRRLDASFEVMDLIEERGLPYAVAVNVFPDSPDYSLEILRAKLDLAPDTPLVMCDARQTNSSLNALIELTAHSIARAGEHTS</sequence>
<protein>
    <submittedName>
        <fullName evidence="6">ATP/GTP-binding protein</fullName>
    </submittedName>
</protein>
<keyword evidence="3" id="KW-0378">Hydrolase</keyword>
<gene>
    <name evidence="6" type="ORF">GCM10023082_19990</name>
</gene>
<evidence type="ECO:0000313" key="6">
    <source>
        <dbReference type="EMBL" id="GAA3722206.1"/>
    </source>
</evidence>
<feature type="compositionally biased region" description="Polar residues" evidence="5">
    <location>
        <begin position="1"/>
        <end position="20"/>
    </location>
</feature>
<evidence type="ECO:0000256" key="4">
    <source>
        <dbReference type="ARBA" id="ARBA00023134"/>
    </source>
</evidence>
<dbReference type="PRINTS" id="PR00449">
    <property type="entry name" value="RASTRNSFRMNG"/>
</dbReference>
<keyword evidence="7" id="KW-1185">Reference proteome</keyword>
<dbReference type="SUPFAM" id="SSF52540">
    <property type="entry name" value="P-loop containing nucleoside triphosphate hydrolases"/>
    <property type="match status" value="1"/>
</dbReference>
<keyword evidence="2" id="KW-0547">Nucleotide-binding</keyword>
<dbReference type="InterPro" id="IPR004130">
    <property type="entry name" value="Gpn"/>
</dbReference>
<evidence type="ECO:0000313" key="7">
    <source>
        <dbReference type="Proteomes" id="UP001499884"/>
    </source>
</evidence>